<evidence type="ECO:0000256" key="10">
    <source>
        <dbReference type="ARBA" id="ARBA00023136"/>
    </source>
</evidence>
<dbReference type="EC" id="2.3.1.199" evidence="3"/>
<keyword evidence="5" id="KW-0808">Transferase</keyword>
<evidence type="ECO:0000256" key="4">
    <source>
        <dbReference type="ARBA" id="ARBA00022516"/>
    </source>
</evidence>
<dbReference type="GO" id="GO:0009922">
    <property type="term" value="F:fatty acid elongase activity"/>
    <property type="evidence" value="ECO:0007669"/>
    <property type="project" value="UniProtKB-EC"/>
</dbReference>
<evidence type="ECO:0000256" key="8">
    <source>
        <dbReference type="ARBA" id="ARBA00022989"/>
    </source>
</evidence>
<feature type="transmembrane region" description="Helical" evidence="13">
    <location>
        <begin position="68"/>
        <end position="86"/>
    </location>
</feature>
<dbReference type="GO" id="GO:0034625">
    <property type="term" value="P:fatty acid elongation, monounsaturated fatty acid"/>
    <property type="evidence" value="ECO:0007669"/>
    <property type="project" value="TreeGrafter"/>
</dbReference>
<dbReference type="InterPro" id="IPR002076">
    <property type="entry name" value="ELO_fam"/>
</dbReference>
<comment type="subcellular location">
    <subcellularLocation>
        <location evidence="1">Membrane</location>
        <topology evidence="1">Multi-pass membrane protein</topology>
    </subcellularLocation>
</comment>
<feature type="transmembrane region" description="Helical" evidence="13">
    <location>
        <begin position="202"/>
        <end position="221"/>
    </location>
</feature>
<evidence type="ECO:0000256" key="5">
    <source>
        <dbReference type="ARBA" id="ARBA00022679"/>
    </source>
</evidence>
<keyword evidence="6 13" id="KW-0812">Transmembrane</keyword>
<dbReference type="GO" id="GO:0042761">
    <property type="term" value="P:very long-chain fatty acid biosynthetic process"/>
    <property type="evidence" value="ECO:0007669"/>
    <property type="project" value="TreeGrafter"/>
</dbReference>
<feature type="transmembrane region" description="Helical" evidence="13">
    <location>
        <begin position="227"/>
        <end position="248"/>
    </location>
</feature>
<keyword evidence="15" id="KW-1185">Reference proteome</keyword>
<keyword evidence="7" id="KW-0276">Fatty acid metabolism</keyword>
<organism evidence="14 15">
    <name type="scientific">Quercus suber</name>
    <name type="common">Cork oak</name>
    <dbReference type="NCBI Taxonomy" id="58331"/>
    <lineage>
        <taxon>Eukaryota</taxon>
        <taxon>Viridiplantae</taxon>
        <taxon>Streptophyta</taxon>
        <taxon>Embryophyta</taxon>
        <taxon>Tracheophyta</taxon>
        <taxon>Spermatophyta</taxon>
        <taxon>Magnoliopsida</taxon>
        <taxon>eudicotyledons</taxon>
        <taxon>Gunneridae</taxon>
        <taxon>Pentapetalae</taxon>
        <taxon>rosids</taxon>
        <taxon>fabids</taxon>
        <taxon>Fagales</taxon>
        <taxon>Fagaceae</taxon>
        <taxon>Quercus</taxon>
    </lineage>
</organism>
<keyword evidence="11" id="KW-0275">Fatty acid biosynthesis</keyword>
<accession>A0AAW0IY94</accession>
<protein>
    <recommendedName>
        <fullName evidence="3">very-long-chain 3-oxoacyl-CoA synthase</fullName>
        <ecNumber evidence="3">2.3.1.199</ecNumber>
    </recommendedName>
</protein>
<keyword evidence="10 13" id="KW-0472">Membrane</keyword>
<dbReference type="GO" id="GO:0034626">
    <property type="term" value="P:fatty acid elongation, polyunsaturated fatty acid"/>
    <property type="evidence" value="ECO:0007669"/>
    <property type="project" value="TreeGrafter"/>
</dbReference>
<dbReference type="EMBL" id="PKMF04000786">
    <property type="protein sequence ID" value="KAK7819340.1"/>
    <property type="molecule type" value="Genomic_DNA"/>
</dbReference>
<keyword evidence="9" id="KW-0443">Lipid metabolism</keyword>
<evidence type="ECO:0000313" key="14">
    <source>
        <dbReference type="EMBL" id="KAK7819340.1"/>
    </source>
</evidence>
<dbReference type="GO" id="GO:0030148">
    <property type="term" value="P:sphingolipid biosynthetic process"/>
    <property type="evidence" value="ECO:0007669"/>
    <property type="project" value="TreeGrafter"/>
</dbReference>
<evidence type="ECO:0000256" key="2">
    <source>
        <dbReference type="ARBA" id="ARBA00007263"/>
    </source>
</evidence>
<keyword evidence="4" id="KW-0444">Lipid biosynthesis</keyword>
<name>A0AAW0IY94_QUESU</name>
<evidence type="ECO:0000256" key="3">
    <source>
        <dbReference type="ARBA" id="ARBA00012307"/>
    </source>
</evidence>
<evidence type="ECO:0000256" key="7">
    <source>
        <dbReference type="ARBA" id="ARBA00022832"/>
    </source>
</evidence>
<gene>
    <name evidence="14" type="primary">HOS3_4</name>
    <name evidence="14" type="ORF">CFP56_040423</name>
</gene>
<dbReference type="GO" id="GO:0019367">
    <property type="term" value="P:fatty acid elongation, saturated fatty acid"/>
    <property type="evidence" value="ECO:0007669"/>
    <property type="project" value="TreeGrafter"/>
</dbReference>
<comment type="catalytic activity">
    <reaction evidence="12">
        <text>a very-long-chain acyl-CoA + malonyl-CoA + H(+) = a very-long-chain 3-oxoacyl-CoA + CO2 + CoA</text>
        <dbReference type="Rhea" id="RHEA:32727"/>
        <dbReference type="ChEBI" id="CHEBI:15378"/>
        <dbReference type="ChEBI" id="CHEBI:16526"/>
        <dbReference type="ChEBI" id="CHEBI:57287"/>
        <dbReference type="ChEBI" id="CHEBI:57384"/>
        <dbReference type="ChEBI" id="CHEBI:90725"/>
        <dbReference type="ChEBI" id="CHEBI:90736"/>
        <dbReference type="EC" id="2.3.1.199"/>
    </reaction>
</comment>
<dbReference type="AlphaFoldDB" id="A0AAW0IY94"/>
<comment type="similarity">
    <text evidence="2">Belongs to the ELO family.</text>
</comment>
<feature type="transmembrane region" description="Helical" evidence="13">
    <location>
        <begin position="92"/>
        <end position="109"/>
    </location>
</feature>
<comment type="caution">
    <text evidence="14">The sequence shown here is derived from an EMBL/GenBank/DDBJ whole genome shotgun (WGS) entry which is preliminary data.</text>
</comment>
<dbReference type="GO" id="GO:0005789">
    <property type="term" value="C:endoplasmic reticulum membrane"/>
    <property type="evidence" value="ECO:0007669"/>
    <property type="project" value="TreeGrafter"/>
</dbReference>
<keyword evidence="8 13" id="KW-1133">Transmembrane helix</keyword>
<proteinExistence type="inferred from homology"/>
<evidence type="ECO:0000256" key="11">
    <source>
        <dbReference type="ARBA" id="ARBA00023160"/>
    </source>
</evidence>
<feature type="transmembrane region" description="Helical" evidence="13">
    <location>
        <begin position="260"/>
        <end position="280"/>
    </location>
</feature>
<feature type="transmembrane region" description="Helical" evidence="13">
    <location>
        <begin position="28"/>
        <end position="48"/>
    </location>
</feature>
<feature type="transmembrane region" description="Helical" evidence="13">
    <location>
        <begin position="292"/>
        <end position="314"/>
    </location>
</feature>
<evidence type="ECO:0000256" key="6">
    <source>
        <dbReference type="ARBA" id="ARBA00022692"/>
    </source>
</evidence>
<evidence type="ECO:0000256" key="9">
    <source>
        <dbReference type="ARBA" id="ARBA00023098"/>
    </source>
</evidence>
<evidence type="ECO:0000256" key="1">
    <source>
        <dbReference type="ARBA" id="ARBA00004141"/>
    </source>
</evidence>
<reference evidence="14 15" key="1">
    <citation type="journal article" date="2018" name="Sci. Data">
        <title>The draft genome sequence of cork oak.</title>
        <authorList>
            <person name="Ramos A.M."/>
            <person name="Usie A."/>
            <person name="Barbosa P."/>
            <person name="Barros P.M."/>
            <person name="Capote T."/>
            <person name="Chaves I."/>
            <person name="Simoes F."/>
            <person name="Abreu I."/>
            <person name="Carrasquinho I."/>
            <person name="Faro C."/>
            <person name="Guimaraes J.B."/>
            <person name="Mendonca D."/>
            <person name="Nobrega F."/>
            <person name="Rodrigues L."/>
            <person name="Saibo N.J.M."/>
            <person name="Varela M.C."/>
            <person name="Egas C."/>
            <person name="Matos J."/>
            <person name="Miguel C.M."/>
            <person name="Oliveira M.M."/>
            <person name="Ricardo C.P."/>
            <person name="Goncalves S."/>
        </authorList>
    </citation>
    <scope>NUCLEOTIDE SEQUENCE [LARGE SCALE GENOMIC DNA]</scope>
    <source>
        <strain evidence="15">cv. HL8</strain>
    </source>
</reference>
<dbReference type="Pfam" id="PF01151">
    <property type="entry name" value="ELO"/>
    <property type="match status" value="1"/>
</dbReference>
<evidence type="ECO:0000256" key="12">
    <source>
        <dbReference type="ARBA" id="ARBA00047375"/>
    </source>
</evidence>
<dbReference type="PANTHER" id="PTHR11157:SF134">
    <property type="entry name" value="ELONGATION OF FATTY ACIDS PROTEIN 1-RELATED"/>
    <property type="match status" value="1"/>
</dbReference>
<feature type="transmembrane region" description="Helical" evidence="13">
    <location>
        <begin position="172"/>
        <end position="195"/>
    </location>
</feature>
<sequence>MIISSLQYWLVNHPTILHFSWTQGQTPASTPLFLSLILISYLSLTYILSHHHLHAIPIPIHILKPISALHNLTLLLLSLIMAIGQTPASTPLFLSLILISYLSLTYILSHHHLHAIPIQILKPISALHNLTLLLLSLIMAIGCTLSSLTLTHPPNYDYIICFPPNTSPSGPLFFWAYIFYLSKILEFGDTLLIILTNSIQRLTFLHVYHHATVLIMCYLWLHTSQSLFPVALITNALVHLVMYTYYLLCAMGVRPKWKRLVTNIQIVQFVFSFAISGLMLYHHFTGSGCSGIWGWCFNAVFNASLLALFLDFHAKSYAIANRKKMMMGPGPKDKGS</sequence>
<evidence type="ECO:0000256" key="13">
    <source>
        <dbReference type="SAM" id="Phobius"/>
    </source>
</evidence>
<dbReference type="PANTHER" id="PTHR11157">
    <property type="entry name" value="FATTY ACID ACYL TRANSFERASE-RELATED"/>
    <property type="match status" value="1"/>
</dbReference>
<feature type="transmembrane region" description="Helical" evidence="13">
    <location>
        <begin position="130"/>
        <end position="152"/>
    </location>
</feature>
<dbReference type="PROSITE" id="PS01188">
    <property type="entry name" value="ELO"/>
    <property type="match status" value="1"/>
</dbReference>
<dbReference type="InterPro" id="IPR030457">
    <property type="entry name" value="ELO_CS"/>
</dbReference>
<dbReference type="Proteomes" id="UP000237347">
    <property type="component" value="Unassembled WGS sequence"/>
</dbReference>
<evidence type="ECO:0000313" key="15">
    <source>
        <dbReference type="Proteomes" id="UP000237347"/>
    </source>
</evidence>